<keyword evidence="3" id="KW-1185">Reference proteome</keyword>
<reference evidence="3" key="1">
    <citation type="submission" date="2020-01" db="EMBL/GenBank/DDBJ databases">
        <title>Draft genome sequence of the Termite Coptotermes fromosanus.</title>
        <authorList>
            <person name="Itakura S."/>
            <person name="Yosikawa Y."/>
            <person name="Umezawa K."/>
        </authorList>
    </citation>
    <scope>NUCLEOTIDE SEQUENCE [LARGE SCALE GENOMIC DNA]</scope>
</reference>
<dbReference type="Proteomes" id="UP000502823">
    <property type="component" value="Unassembled WGS sequence"/>
</dbReference>
<name>A0A6L2PPE3_COPFO</name>
<dbReference type="InParanoid" id="A0A6L2PPE3"/>
<comment type="caution">
    <text evidence="2">The sequence shown here is derived from an EMBL/GenBank/DDBJ whole genome shotgun (WGS) entry which is preliminary data.</text>
</comment>
<feature type="signal peptide" evidence="1">
    <location>
        <begin position="1"/>
        <end position="24"/>
    </location>
</feature>
<proteinExistence type="predicted"/>
<keyword evidence="1" id="KW-0732">Signal</keyword>
<feature type="chain" id="PRO_5027095064" evidence="1">
    <location>
        <begin position="25"/>
        <end position="88"/>
    </location>
</feature>
<dbReference type="AlphaFoldDB" id="A0A6L2PPE3"/>
<accession>A0A6L2PPE3</accession>
<evidence type="ECO:0000313" key="3">
    <source>
        <dbReference type="Proteomes" id="UP000502823"/>
    </source>
</evidence>
<gene>
    <name evidence="2" type="ORF">Cfor_06435</name>
</gene>
<evidence type="ECO:0000256" key="1">
    <source>
        <dbReference type="SAM" id="SignalP"/>
    </source>
</evidence>
<evidence type="ECO:0000313" key="2">
    <source>
        <dbReference type="EMBL" id="GFG34501.1"/>
    </source>
</evidence>
<organism evidence="2 3">
    <name type="scientific">Coptotermes formosanus</name>
    <name type="common">Formosan subterranean termite</name>
    <dbReference type="NCBI Taxonomy" id="36987"/>
    <lineage>
        <taxon>Eukaryota</taxon>
        <taxon>Metazoa</taxon>
        <taxon>Ecdysozoa</taxon>
        <taxon>Arthropoda</taxon>
        <taxon>Hexapoda</taxon>
        <taxon>Insecta</taxon>
        <taxon>Pterygota</taxon>
        <taxon>Neoptera</taxon>
        <taxon>Polyneoptera</taxon>
        <taxon>Dictyoptera</taxon>
        <taxon>Blattodea</taxon>
        <taxon>Blattoidea</taxon>
        <taxon>Termitoidae</taxon>
        <taxon>Rhinotermitidae</taxon>
        <taxon>Coptotermes</taxon>
    </lineage>
</organism>
<sequence>MARLQIGLCWVMFICVVFVGCVNCARDQNANNIISKQHREKKAHLVKKYLTRLKKPEGLLRLMDGRGDHEGRLMQLIVHYIASVTLPF</sequence>
<protein>
    <submittedName>
        <fullName evidence="2">Uncharacterized protein</fullName>
    </submittedName>
</protein>
<dbReference type="PROSITE" id="PS51257">
    <property type="entry name" value="PROKAR_LIPOPROTEIN"/>
    <property type="match status" value="1"/>
</dbReference>
<dbReference type="EMBL" id="BLKM01011808">
    <property type="protein sequence ID" value="GFG34501.1"/>
    <property type="molecule type" value="Genomic_DNA"/>
</dbReference>